<name>A0ABX0XAJ9_9BACT</name>
<dbReference type="InterPro" id="IPR011250">
    <property type="entry name" value="OMP/PagP_B-barrel"/>
</dbReference>
<evidence type="ECO:0000256" key="1">
    <source>
        <dbReference type="ARBA" id="ARBA00022729"/>
    </source>
</evidence>
<evidence type="ECO:0000313" key="4">
    <source>
        <dbReference type="EMBL" id="NJC25964.1"/>
    </source>
</evidence>
<dbReference type="InterPro" id="IPR006315">
    <property type="entry name" value="OM_autotransptr_brl_dom"/>
</dbReference>
<dbReference type="Gene3D" id="2.40.160.20">
    <property type="match status" value="2"/>
</dbReference>
<comment type="caution">
    <text evidence="4">The sequence shown here is derived from an EMBL/GenBank/DDBJ whole genome shotgun (WGS) entry which is preliminary data.</text>
</comment>
<evidence type="ECO:0000313" key="5">
    <source>
        <dbReference type="Proteomes" id="UP000770785"/>
    </source>
</evidence>
<evidence type="ECO:0000259" key="3">
    <source>
        <dbReference type="Pfam" id="PF13505"/>
    </source>
</evidence>
<feature type="chain" id="PRO_5047229497" description="Outer membrane protein beta-barrel domain-containing protein" evidence="2">
    <location>
        <begin position="19"/>
        <end position="364"/>
    </location>
</feature>
<keyword evidence="5" id="KW-1185">Reference proteome</keyword>
<dbReference type="SUPFAM" id="SSF56925">
    <property type="entry name" value="OMPA-like"/>
    <property type="match status" value="2"/>
</dbReference>
<gene>
    <name evidence="4" type="ORF">GGR27_001463</name>
</gene>
<dbReference type="NCBIfam" id="TIGR01414">
    <property type="entry name" value="autotrans_barl"/>
    <property type="match status" value="1"/>
</dbReference>
<reference evidence="4 5" key="1">
    <citation type="submission" date="2020-03" db="EMBL/GenBank/DDBJ databases">
        <title>Genomic Encyclopedia of Type Strains, Phase IV (KMG-IV): sequencing the most valuable type-strain genomes for metagenomic binning, comparative biology and taxonomic classification.</title>
        <authorList>
            <person name="Goeker M."/>
        </authorList>
    </citation>
    <scope>NUCLEOTIDE SEQUENCE [LARGE SCALE GENOMIC DNA]</scope>
    <source>
        <strain evidence="4 5">DSM 105096</strain>
    </source>
</reference>
<sequence length="364" mass="39984">MRLILLLCGLMAAQSGFSQTEISDSTVNRPSVRGWYLSLNAELNSDMFGSVDFPAARVGYGITDRIMVGARINSRIGFTAYGNDFNANGSFLFARYYFLLRQRTRLFAEVGVGSTKVLRDRLVTYNLAAGLEYQLTPGIVATGLLAYNGAGSQQNTVELTFGFAAYLNQLSQLRRGIGFERGTIVLNQNWGTLLFSDTDSPLLFVERSVSFDFNPRAGYFVSDHLMLEAGLSASHNRRKFNFDPFLDTNDTRTAVGVSAGLRYLPFPEAKFSPYVGGEVGYEVGNRDSIFDTQGSSGGSDVNFSTNYVAASLGVMHRLSDHLSIDLNAQYSSSQYDDSESAPFSRFNGVRLSLGLKALLVRGRK</sequence>
<dbReference type="Pfam" id="PF13505">
    <property type="entry name" value="OMP_b-brl"/>
    <property type="match status" value="1"/>
</dbReference>
<dbReference type="InterPro" id="IPR027385">
    <property type="entry name" value="Beta-barrel_OMP"/>
</dbReference>
<dbReference type="EMBL" id="JAATJH010000002">
    <property type="protein sequence ID" value="NJC25964.1"/>
    <property type="molecule type" value="Genomic_DNA"/>
</dbReference>
<dbReference type="RefSeq" id="WP_168036732.1">
    <property type="nucleotide sequence ID" value="NZ_JAATJH010000002.1"/>
</dbReference>
<feature type="domain" description="Outer membrane protein beta-barrel" evidence="3">
    <location>
        <begin position="210"/>
        <end position="349"/>
    </location>
</feature>
<protein>
    <recommendedName>
        <fullName evidence="3">Outer membrane protein beta-barrel domain-containing protein</fullName>
    </recommendedName>
</protein>
<organism evidence="4 5">
    <name type="scientific">Neolewinella antarctica</name>
    <dbReference type="NCBI Taxonomy" id="442734"/>
    <lineage>
        <taxon>Bacteria</taxon>
        <taxon>Pseudomonadati</taxon>
        <taxon>Bacteroidota</taxon>
        <taxon>Saprospiria</taxon>
        <taxon>Saprospirales</taxon>
        <taxon>Lewinellaceae</taxon>
        <taxon>Neolewinella</taxon>
    </lineage>
</organism>
<proteinExistence type="predicted"/>
<accession>A0ABX0XAJ9</accession>
<keyword evidence="1 2" id="KW-0732">Signal</keyword>
<dbReference type="Proteomes" id="UP000770785">
    <property type="component" value="Unassembled WGS sequence"/>
</dbReference>
<evidence type="ECO:0000256" key="2">
    <source>
        <dbReference type="SAM" id="SignalP"/>
    </source>
</evidence>
<feature type="signal peptide" evidence="2">
    <location>
        <begin position="1"/>
        <end position="18"/>
    </location>
</feature>